<evidence type="ECO:0000256" key="2">
    <source>
        <dbReference type="ARBA" id="ARBA00010992"/>
    </source>
</evidence>
<sequence>MEHQTPRNRATQLPFQRLLKNNDLGIIENPLARIDEDELAQRIREFYHDFHLSHVVDLDVLVRGGLLARSEEIFVAEGSPSDLETKALNKEKDSRFWEESKELRVILLTCSVASIVQGWVQAAIVGANQGWPAEFGLNIGSNGLDGPQGSTTDIWVFGAVNSIVYFAASSVGALLCDPLTEIFVGRRGALFVAGILTFSASIASAFTHSWQALFACRFLLGVGMGAKASVVPVYESEISPARLRGQILTSWQTGTALGIALSGIVTLITVDSWRFQIGSSFIPAAMLLVLVFVGSESPRWLAKKQRYCEAYNVLLRLRANPLLAARDLVRIWAQLSVETVLFMRSDEEVFDLGNNIPHIDQKAYKREISLAGYGRRITQLFTIPRVRRSTFASFIVMSSQQLSGINIFAFLAATLFDSAGINRVKSLWLFFGFGVANFIFSPIAYFFIDRKGRRFLLMVSLAAMVPLLLAAGFSFRVPDTSAEIGVVAAFVILFTLAYSPGTGVVPFLYSSEVFPQVLREVGMAWASAVVFTGAGLVALTVPQLIHALGQTRLLALFAGLDAIALLFVWLFVPGTEQQIATMEEMNYVFGVTTRRHVQYQLKEVFPWYFNRYLRRKSVEDLAPLYRYSWQKDTTARRLQQQRNA</sequence>
<gene>
    <name evidence="9" type="ORF">JMJ35_007520</name>
</gene>
<feature type="transmembrane region" description="Helical" evidence="7">
    <location>
        <begin position="391"/>
        <end position="416"/>
    </location>
</feature>
<dbReference type="GO" id="GO:0015798">
    <property type="term" value="P:myo-inositol transport"/>
    <property type="evidence" value="ECO:0007669"/>
    <property type="project" value="UniProtKB-ARBA"/>
</dbReference>
<evidence type="ECO:0000256" key="4">
    <source>
        <dbReference type="ARBA" id="ARBA00022692"/>
    </source>
</evidence>
<organism evidence="9 10">
    <name type="scientific">Cladonia borealis</name>
    <dbReference type="NCBI Taxonomy" id="184061"/>
    <lineage>
        <taxon>Eukaryota</taxon>
        <taxon>Fungi</taxon>
        <taxon>Dikarya</taxon>
        <taxon>Ascomycota</taxon>
        <taxon>Pezizomycotina</taxon>
        <taxon>Lecanoromycetes</taxon>
        <taxon>OSLEUM clade</taxon>
        <taxon>Lecanoromycetidae</taxon>
        <taxon>Lecanorales</taxon>
        <taxon>Lecanorineae</taxon>
        <taxon>Cladoniaceae</taxon>
        <taxon>Cladonia</taxon>
    </lineage>
</organism>
<dbReference type="InterPro" id="IPR020846">
    <property type="entry name" value="MFS_dom"/>
</dbReference>
<dbReference type="PROSITE" id="PS50850">
    <property type="entry name" value="MFS"/>
    <property type="match status" value="1"/>
</dbReference>
<dbReference type="Pfam" id="PF00083">
    <property type="entry name" value="Sugar_tr"/>
    <property type="match status" value="1"/>
</dbReference>
<dbReference type="EMBL" id="JAFEKC020000017">
    <property type="protein sequence ID" value="KAK0510126.1"/>
    <property type="molecule type" value="Genomic_DNA"/>
</dbReference>
<feature type="transmembrane region" description="Helical" evidence="7">
    <location>
        <begin position="487"/>
        <end position="509"/>
    </location>
</feature>
<dbReference type="SUPFAM" id="SSF103473">
    <property type="entry name" value="MFS general substrate transporter"/>
    <property type="match status" value="1"/>
</dbReference>
<accession>A0AA39QYF8</accession>
<evidence type="ECO:0000313" key="10">
    <source>
        <dbReference type="Proteomes" id="UP001166286"/>
    </source>
</evidence>
<feature type="transmembrane region" description="Helical" evidence="7">
    <location>
        <begin position="246"/>
        <end position="269"/>
    </location>
</feature>
<evidence type="ECO:0000313" key="9">
    <source>
        <dbReference type="EMBL" id="KAK0510126.1"/>
    </source>
</evidence>
<evidence type="ECO:0000256" key="5">
    <source>
        <dbReference type="ARBA" id="ARBA00022989"/>
    </source>
</evidence>
<dbReference type="GO" id="GO:0022857">
    <property type="term" value="F:transmembrane transporter activity"/>
    <property type="evidence" value="ECO:0007669"/>
    <property type="project" value="InterPro"/>
</dbReference>
<comment type="similarity">
    <text evidence="2">Belongs to the major facilitator superfamily. Sugar transporter (TC 2.A.1.1) family.</text>
</comment>
<dbReference type="PROSITE" id="PS00217">
    <property type="entry name" value="SUGAR_TRANSPORT_2"/>
    <property type="match status" value="1"/>
</dbReference>
<feature type="domain" description="Major facilitator superfamily (MFS) profile" evidence="8">
    <location>
        <begin position="106"/>
        <end position="576"/>
    </location>
</feature>
<keyword evidence="4 7" id="KW-0812">Transmembrane</keyword>
<feature type="transmembrane region" description="Helical" evidence="7">
    <location>
        <begin position="275"/>
        <end position="294"/>
    </location>
</feature>
<dbReference type="PANTHER" id="PTHR48020">
    <property type="entry name" value="PROTON MYO-INOSITOL COTRANSPORTER"/>
    <property type="match status" value="1"/>
</dbReference>
<keyword evidence="3" id="KW-0813">Transport</keyword>
<dbReference type="InterPro" id="IPR050814">
    <property type="entry name" value="Myo-inositol_Transporter"/>
</dbReference>
<dbReference type="GO" id="GO:0016020">
    <property type="term" value="C:membrane"/>
    <property type="evidence" value="ECO:0007669"/>
    <property type="project" value="UniProtKB-SubCell"/>
</dbReference>
<protein>
    <recommendedName>
        <fullName evidence="8">Major facilitator superfamily (MFS) profile domain-containing protein</fullName>
    </recommendedName>
</protein>
<proteinExistence type="inferred from homology"/>
<evidence type="ECO:0000256" key="1">
    <source>
        <dbReference type="ARBA" id="ARBA00004141"/>
    </source>
</evidence>
<feature type="transmembrane region" description="Helical" evidence="7">
    <location>
        <begin position="212"/>
        <end position="234"/>
    </location>
</feature>
<dbReference type="AlphaFoldDB" id="A0AA39QYF8"/>
<feature type="transmembrane region" description="Helical" evidence="7">
    <location>
        <begin position="553"/>
        <end position="572"/>
    </location>
</feature>
<feature type="transmembrane region" description="Helical" evidence="7">
    <location>
        <begin position="521"/>
        <end position="541"/>
    </location>
</feature>
<feature type="transmembrane region" description="Helical" evidence="7">
    <location>
        <begin position="428"/>
        <end position="448"/>
    </location>
</feature>
<keyword evidence="6 7" id="KW-0472">Membrane</keyword>
<dbReference type="GO" id="GO:0015791">
    <property type="term" value="P:polyol transmembrane transport"/>
    <property type="evidence" value="ECO:0007669"/>
    <property type="project" value="UniProtKB-ARBA"/>
</dbReference>
<dbReference type="InterPro" id="IPR005829">
    <property type="entry name" value="Sugar_transporter_CS"/>
</dbReference>
<comment type="subcellular location">
    <subcellularLocation>
        <location evidence="1">Membrane</location>
        <topology evidence="1">Multi-pass membrane protein</topology>
    </subcellularLocation>
</comment>
<feature type="transmembrane region" description="Helical" evidence="7">
    <location>
        <begin position="455"/>
        <end position="475"/>
    </location>
</feature>
<dbReference type="InterPro" id="IPR036259">
    <property type="entry name" value="MFS_trans_sf"/>
</dbReference>
<comment type="caution">
    <text evidence="9">The sequence shown here is derived from an EMBL/GenBank/DDBJ whole genome shotgun (WGS) entry which is preliminary data.</text>
</comment>
<reference evidence="9" key="1">
    <citation type="submission" date="2023-03" db="EMBL/GenBank/DDBJ databases">
        <title>Complete genome of Cladonia borealis.</title>
        <authorList>
            <person name="Park H."/>
        </authorList>
    </citation>
    <scope>NUCLEOTIDE SEQUENCE</scope>
    <source>
        <strain evidence="9">ANT050790</strain>
    </source>
</reference>
<evidence type="ECO:0000256" key="6">
    <source>
        <dbReference type="ARBA" id="ARBA00023136"/>
    </source>
</evidence>
<keyword evidence="10" id="KW-1185">Reference proteome</keyword>
<keyword evidence="5 7" id="KW-1133">Transmembrane helix</keyword>
<dbReference type="Proteomes" id="UP001166286">
    <property type="component" value="Unassembled WGS sequence"/>
</dbReference>
<dbReference type="InterPro" id="IPR003663">
    <property type="entry name" value="Sugar/inositol_transpt"/>
</dbReference>
<evidence type="ECO:0000256" key="7">
    <source>
        <dbReference type="SAM" id="Phobius"/>
    </source>
</evidence>
<evidence type="ECO:0000259" key="8">
    <source>
        <dbReference type="PROSITE" id="PS50850"/>
    </source>
</evidence>
<dbReference type="PRINTS" id="PR00171">
    <property type="entry name" value="SUGRTRNSPORT"/>
</dbReference>
<dbReference type="Gene3D" id="1.20.1250.20">
    <property type="entry name" value="MFS general substrate transporter like domains"/>
    <property type="match status" value="1"/>
</dbReference>
<name>A0AA39QYF8_9LECA</name>
<dbReference type="PANTHER" id="PTHR48020:SF40">
    <property type="entry name" value="MAJOR FACILITATOR SUPERFAMILY (MFS) PROFILE DOMAIN-CONTAINING PROTEIN"/>
    <property type="match status" value="1"/>
</dbReference>
<evidence type="ECO:0000256" key="3">
    <source>
        <dbReference type="ARBA" id="ARBA00022448"/>
    </source>
</evidence>
<feature type="transmembrane region" description="Helical" evidence="7">
    <location>
        <begin position="105"/>
        <end position="127"/>
    </location>
</feature>
<feature type="transmembrane region" description="Helical" evidence="7">
    <location>
        <begin position="154"/>
        <end position="176"/>
    </location>
</feature>
<feature type="transmembrane region" description="Helical" evidence="7">
    <location>
        <begin position="188"/>
        <end position="206"/>
    </location>
</feature>
<dbReference type="InterPro" id="IPR005828">
    <property type="entry name" value="MFS_sugar_transport-like"/>
</dbReference>